<feature type="transmembrane region" description="Helical" evidence="10">
    <location>
        <begin position="74"/>
        <end position="93"/>
    </location>
</feature>
<keyword evidence="2" id="KW-0813">Transport</keyword>
<evidence type="ECO:0000256" key="8">
    <source>
        <dbReference type="ARBA" id="ARBA00023214"/>
    </source>
</evidence>
<keyword evidence="9" id="KW-0407">Ion channel</keyword>
<dbReference type="SUPFAM" id="SSF54631">
    <property type="entry name" value="CBS-domain pair"/>
    <property type="match status" value="1"/>
</dbReference>
<dbReference type="InterPro" id="IPR046342">
    <property type="entry name" value="CBS_dom_sf"/>
</dbReference>
<evidence type="ECO:0000256" key="10">
    <source>
        <dbReference type="SAM" id="Phobius"/>
    </source>
</evidence>
<feature type="transmembrane region" description="Helical" evidence="10">
    <location>
        <begin position="420"/>
        <end position="440"/>
    </location>
</feature>
<feature type="transmembrane region" description="Helical" evidence="10">
    <location>
        <begin position="330"/>
        <end position="354"/>
    </location>
</feature>
<dbReference type="SUPFAM" id="SSF81340">
    <property type="entry name" value="Clc chloride channel"/>
    <property type="match status" value="1"/>
</dbReference>
<dbReference type="CDD" id="cd00400">
    <property type="entry name" value="Voltage_gated_ClC"/>
    <property type="match status" value="1"/>
</dbReference>
<evidence type="ECO:0000256" key="1">
    <source>
        <dbReference type="ARBA" id="ARBA00004141"/>
    </source>
</evidence>
<reference evidence="12" key="1">
    <citation type="submission" date="2017-05" db="EMBL/GenBank/DDBJ databases">
        <title>Complete and WGS of Bordetella genogroups.</title>
        <authorList>
            <person name="Spilker T."/>
            <person name="Lipuma J."/>
        </authorList>
    </citation>
    <scope>NUCLEOTIDE SEQUENCE [LARGE SCALE GENOMIC DNA]</scope>
    <source>
        <strain evidence="12">AU16122</strain>
    </source>
</reference>
<dbReference type="PRINTS" id="PR00762">
    <property type="entry name" value="CLCHANNEL"/>
</dbReference>
<dbReference type="PANTHER" id="PTHR43427:SF6">
    <property type="entry name" value="CHLORIDE CHANNEL PROTEIN CLC-E"/>
    <property type="match status" value="1"/>
</dbReference>
<dbReference type="EMBL" id="NEVM01000001">
    <property type="protein sequence ID" value="OZI37694.1"/>
    <property type="molecule type" value="Genomic_DNA"/>
</dbReference>
<organism evidence="11 12">
    <name type="scientific">Bordetella genomosp. 10</name>
    <dbReference type="NCBI Taxonomy" id="1416804"/>
    <lineage>
        <taxon>Bacteria</taxon>
        <taxon>Pseudomonadati</taxon>
        <taxon>Pseudomonadota</taxon>
        <taxon>Betaproteobacteria</taxon>
        <taxon>Burkholderiales</taxon>
        <taxon>Alcaligenaceae</taxon>
        <taxon>Bordetella</taxon>
    </lineage>
</organism>
<evidence type="ECO:0000256" key="7">
    <source>
        <dbReference type="ARBA" id="ARBA00023173"/>
    </source>
</evidence>
<dbReference type="InterPro" id="IPR050368">
    <property type="entry name" value="ClC-type_chloride_channel"/>
</dbReference>
<dbReference type="Gene3D" id="1.10.3080.10">
    <property type="entry name" value="Clc chloride channel"/>
    <property type="match status" value="1"/>
</dbReference>
<name>A0A261SJV7_9BORD</name>
<dbReference type="InterPro" id="IPR001807">
    <property type="entry name" value="ClC"/>
</dbReference>
<keyword evidence="5" id="KW-0406">Ion transport</keyword>
<evidence type="ECO:0000256" key="2">
    <source>
        <dbReference type="ARBA" id="ARBA00022448"/>
    </source>
</evidence>
<evidence type="ECO:0000256" key="6">
    <source>
        <dbReference type="ARBA" id="ARBA00023136"/>
    </source>
</evidence>
<evidence type="ECO:0000256" key="3">
    <source>
        <dbReference type="ARBA" id="ARBA00022692"/>
    </source>
</evidence>
<dbReference type="PANTHER" id="PTHR43427">
    <property type="entry name" value="CHLORIDE CHANNEL PROTEIN CLC-E"/>
    <property type="match status" value="1"/>
</dbReference>
<evidence type="ECO:0000256" key="5">
    <source>
        <dbReference type="ARBA" id="ARBA00023065"/>
    </source>
</evidence>
<feature type="transmembrane region" description="Helical" evidence="10">
    <location>
        <begin position="257"/>
        <end position="280"/>
    </location>
</feature>
<protein>
    <recommendedName>
        <fullName evidence="13">Chloride channel protein</fullName>
    </recommendedName>
</protein>
<feature type="transmembrane region" description="Helical" evidence="10">
    <location>
        <begin position="386"/>
        <end position="413"/>
    </location>
</feature>
<keyword evidence="6 10" id="KW-0472">Membrane</keyword>
<gene>
    <name evidence="11" type="ORF">CAL29_04710</name>
</gene>
<evidence type="ECO:0008006" key="13">
    <source>
        <dbReference type="Google" id="ProtNLM"/>
    </source>
</evidence>
<dbReference type="GO" id="GO:0034707">
    <property type="term" value="C:chloride channel complex"/>
    <property type="evidence" value="ECO:0007669"/>
    <property type="project" value="UniProtKB-KW"/>
</dbReference>
<dbReference type="Proteomes" id="UP000216020">
    <property type="component" value="Unassembled WGS sequence"/>
</dbReference>
<dbReference type="Gene3D" id="3.10.580.10">
    <property type="entry name" value="CBS-domain"/>
    <property type="match status" value="1"/>
</dbReference>
<comment type="subcellular location">
    <subcellularLocation>
        <location evidence="1">Membrane</location>
        <topology evidence="1">Multi-pass membrane protein</topology>
    </subcellularLocation>
</comment>
<keyword evidence="4 10" id="KW-1133">Transmembrane helix</keyword>
<proteinExistence type="predicted"/>
<dbReference type="OrthoDB" id="9767361at2"/>
<evidence type="ECO:0000256" key="9">
    <source>
        <dbReference type="ARBA" id="ARBA00023303"/>
    </source>
</evidence>
<comment type="caution">
    <text evidence="11">The sequence shown here is derived from an EMBL/GenBank/DDBJ whole genome shotgun (WGS) entry which is preliminary data.</text>
</comment>
<evidence type="ECO:0000313" key="11">
    <source>
        <dbReference type="EMBL" id="OZI37694.1"/>
    </source>
</evidence>
<evidence type="ECO:0000313" key="12">
    <source>
        <dbReference type="Proteomes" id="UP000216020"/>
    </source>
</evidence>
<keyword evidence="12" id="KW-1185">Reference proteome</keyword>
<dbReference type="InterPro" id="IPR014743">
    <property type="entry name" value="Cl-channel_core"/>
</dbReference>
<dbReference type="Pfam" id="PF00654">
    <property type="entry name" value="Voltage_CLC"/>
    <property type="match status" value="1"/>
</dbReference>
<sequence>MKISRFFRTRADASGIAANERAALVYLRGLLVAGAMGALGALAAQAFRSSLDNVTTWLFQREGDISQVFASLPWYARIACPAVGAALAALILAQALRREHAQGTVSEYLETIDGKTDRIPVAPSLLRCVSSFFSIVSGGSIGKEGAMVQLSATAASWLCYPFRAMPGAAQGMSVLRGEDFRLAVALAATGGLAAVYHTPLAAAIFIAEIAYGGLELRRVGFLFTAAAAATWVVSAMGHYTPLYALPPFAFDVTGPGMLAIMLVGVAGGAAGAVFLRVVRLARTGFTRLHKSLVVRMTAGGLVVGLITLVAPDVTGNGFAPIVKLLDGQALSVPLLALLALKILATAATVGAGAIGGLFTPSLMIGALAGSACAPLAAHWLGMPDSAVLLGVAGMAAGLAATTQAPLMSTLMVFEMTQESSFVFPLMLATVVAYATSMALGDSGTYSVIARHRARSDRRSRLADATAGAVMRPVASPVVAATPLREAMAVGLAGKNRFVFVVDGDRHYQGAVWLQDVVARVNAGEAEAAVGTSSYVPDFPVVYAGQRLFDVWQTVVESPAERTPVLSDPQSRRLVGVLNKSELLKQARLLFA</sequence>
<dbReference type="GO" id="GO:0005254">
    <property type="term" value="F:chloride channel activity"/>
    <property type="evidence" value="ECO:0007669"/>
    <property type="project" value="UniProtKB-KW"/>
</dbReference>
<evidence type="ECO:0000256" key="4">
    <source>
        <dbReference type="ARBA" id="ARBA00022989"/>
    </source>
</evidence>
<accession>A0A261SJV7</accession>
<dbReference type="RefSeq" id="WP_094851795.1">
    <property type="nucleotide sequence ID" value="NZ_NEVM01000001.1"/>
</dbReference>
<keyword evidence="8" id="KW-0868">Chloride</keyword>
<feature type="transmembrane region" description="Helical" evidence="10">
    <location>
        <begin position="25"/>
        <end position="47"/>
    </location>
</feature>
<dbReference type="AlphaFoldDB" id="A0A261SJV7"/>
<feature type="transmembrane region" description="Helical" evidence="10">
    <location>
        <begin position="219"/>
        <end position="237"/>
    </location>
</feature>
<feature type="transmembrane region" description="Helical" evidence="10">
    <location>
        <begin position="292"/>
        <end position="310"/>
    </location>
</feature>
<keyword evidence="7" id="KW-0869">Chloride channel</keyword>
<keyword evidence="3 10" id="KW-0812">Transmembrane</keyword>